<dbReference type="PANTHER" id="PTHR23081:SF19">
    <property type="entry name" value="RNA POLYMERASE II C-TERMINAL DOMAIN PHOSPHATASE-LIKE"/>
    <property type="match status" value="1"/>
</dbReference>
<reference evidence="9 10" key="1">
    <citation type="submission" date="2024-02" db="EMBL/GenBank/DDBJ databases">
        <title>High-quality chromosome-scale genome assembly of Pensacola bahiagrass (Paspalum notatum Flugge var. saurae).</title>
        <authorList>
            <person name="Vega J.M."/>
            <person name="Podio M."/>
            <person name="Orjuela J."/>
            <person name="Siena L.A."/>
            <person name="Pessino S.C."/>
            <person name="Combes M.C."/>
            <person name="Mariac C."/>
            <person name="Albertini E."/>
            <person name="Pupilli F."/>
            <person name="Ortiz J.P.A."/>
            <person name="Leblanc O."/>
        </authorList>
    </citation>
    <scope>NUCLEOTIDE SEQUENCE [LARGE SCALE GENOMIC DNA]</scope>
    <source>
        <strain evidence="9">R1</strain>
        <tissue evidence="9">Leaf</tissue>
    </source>
</reference>
<dbReference type="Gene3D" id="3.40.50.10190">
    <property type="entry name" value="BRCT domain"/>
    <property type="match status" value="1"/>
</dbReference>
<dbReference type="Gene3D" id="3.40.50.1000">
    <property type="entry name" value="HAD superfamily/HAD-like"/>
    <property type="match status" value="1"/>
</dbReference>
<evidence type="ECO:0000259" key="8">
    <source>
        <dbReference type="PROSITE" id="PS50969"/>
    </source>
</evidence>
<sequence>MLTKLRPFARGFLEKASAMFEMYVCALADEDYERAVVKLLDPDGVYFGDDGERVVSSEELKRRGMKSLVVIPGAEAAAAAVILDDTDTAWPSVHQDNLILVDRYLYFASAACRRFNHSRLESLVEQGRDEGEDDGSLAGVLDALRRVHKVFFDGNCSDVRDAIREVRRQVLHGCTVVFRRSDEGSAVWSLAERFGAVCQVDVSETATHVVAEHPGTQKAQWARDNNKFLVNQDWIKAASFRWCRQGERAFPVLI</sequence>
<dbReference type="CDD" id="cd17729">
    <property type="entry name" value="BRCT_CTDP1"/>
    <property type="match status" value="1"/>
</dbReference>
<name>A0AAQ3WTS9_PASNO</name>
<organism evidence="9 10">
    <name type="scientific">Paspalum notatum var. saurae</name>
    <dbReference type="NCBI Taxonomy" id="547442"/>
    <lineage>
        <taxon>Eukaryota</taxon>
        <taxon>Viridiplantae</taxon>
        <taxon>Streptophyta</taxon>
        <taxon>Embryophyta</taxon>
        <taxon>Tracheophyta</taxon>
        <taxon>Spermatophyta</taxon>
        <taxon>Magnoliopsida</taxon>
        <taxon>Liliopsida</taxon>
        <taxon>Poales</taxon>
        <taxon>Poaceae</taxon>
        <taxon>PACMAD clade</taxon>
        <taxon>Panicoideae</taxon>
        <taxon>Andropogonodae</taxon>
        <taxon>Paspaleae</taxon>
        <taxon>Paspalinae</taxon>
        <taxon>Paspalum</taxon>
    </lineage>
</organism>
<dbReference type="InterPro" id="IPR023214">
    <property type="entry name" value="HAD_sf"/>
</dbReference>
<evidence type="ECO:0000256" key="5">
    <source>
        <dbReference type="ARBA" id="ARBA00047761"/>
    </source>
</evidence>
<evidence type="ECO:0000256" key="1">
    <source>
        <dbReference type="ARBA" id="ARBA00004123"/>
    </source>
</evidence>
<evidence type="ECO:0000313" key="10">
    <source>
        <dbReference type="Proteomes" id="UP001341281"/>
    </source>
</evidence>
<gene>
    <name evidence="9" type="ORF">U9M48_021626</name>
</gene>
<accession>A0AAQ3WTS9</accession>
<dbReference type="EMBL" id="CP144749">
    <property type="protein sequence ID" value="WVZ73301.1"/>
    <property type="molecule type" value="Genomic_DNA"/>
</dbReference>
<dbReference type="AlphaFoldDB" id="A0AAQ3WTS9"/>
<dbReference type="GO" id="GO:0008420">
    <property type="term" value="F:RNA polymerase II CTD heptapeptide repeat phosphatase activity"/>
    <property type="evidence" value="ECO:0007669"/>
    <property type="project" value="InterPro"/>
</dbReference>
<dbReference type="Proteomes" id="UP001341281">
    <property type="component" value="Chromosome 05"/>
</dbReference>
<evidence type="ECO:0000259" key="7">
    <source>
        <dbReference type="PROSITE" id="PS50172"/>
    </source>
</evidence>
<dbReference type="InterPro" id="IPR039189">
    <property type="entry name" value="Fcp1"/>
</dbReference>
<keyword evidence="3" id="KW-0378">Hydrolase</keyword>
<evidence type="ECO:0000256" key="4">
    <source>
        <dbReference type="ARBA" id="ARBA00023242"/>
    </source>
</evidence>
<feature type="domain" description="FCP1 homology" evidence="8">
    <location>
        <begin position="1"/>
        <end position="127"/>
    </location>
</feature>
<dbReference type="InterPro" id="IPR004274">
    <property type="entry name" value="FCP1_dom"/>
</dbReference>
<comment type="subcellular location">
    <subcellularLocation>
        <location evidence="1">Nucleus</location>
    </subcellularLocation>
</comment>
<comment type="catalytic activity">
    <reaction evidence="5">
        <text>O-phospho-L-seryl-[protein] + H2O = L-seryl-[protein] + phosphate</text>
        <dbReference type="Rhea" id="RHEA:20629"/>
        <dbReference type="Rhea" id="RHEA-COMP:9863"/>
        <dbReference type="Rhea" id="RHEA-COMP:11604"/>
        <dbReference type="ChEBI" id="CHEBI:15377"/>
        <dbReference type="ChEBI" id="CHEBI:29999"/>
        <dbReference type="ChEBI" id="CHEBI:43474"/>
        <dbReference type="ChEBI" id="CHEBI:83421"/>
        <dbReference type="EC" id="3.1.3.16"/>
    </reaction>
</comment>
<evidence type="ECO:0000256" key="3">
    <source>
        <dbReference type="ARBA" id="ARBA00022801"/>
    </source>
</evidence>
<dbReference type="Pfam" id="PF03031">
    <property type="entry name" value="NIF"/>
    <property type="match status" value="1"/>
</dbReference>
<keyword evidence="10" id="KW-1185">Reference proteome</keyword>
<dbReference type="SUPFAM" id="SSF56784">
    <property type="entry name" value="HAD-like"/>
    <property type="match status" value="1"/>
</dbReference>
<evidence type="ECO:0000256" key="2">
    <source>
        <dbReference type="ARBA" id="ARBA00013081"/>
    </source>
</evidence>
<keyword evidence="4" id="KW-0539">Nucleus</keyword>
<comment type="catalytic activity">
    <reaction evidence="6">
        <text>O-phospho-L-threonyl-[protein] + H2O = L-threonyl-[protein] + phosphate</text>
        <dbReference type="Rhea" id="RHEA:47004"/>
        <dbReference type="Rhea" id="RHEA-COMP:11060"/>
        <dbReference type="Rhea" id="RHEA-COMP:11605"/>
        <dbReference type="ChEBI" id="CHEBI:15377"/>
        <dbReference type="ChEBI" id="CHEBI:30013"/>
        <dbReference type="ChEBI" id="CHEBI:43474"/>
        <dbReference type="ChEBI" id="CHEBI:61977"/>
        <dbReference type="EC" id="3.1.3.16"/>
    </reaction>
</comment>
<dbReference type="Pfam" id="PF00533">
    <property type="entry name" value="BRCT"/>
    <property type="match status" value="1"/>
</dbReference>
<dbReference type="PROSITE" id="PS50172">
    <property type="entry name" value="BRCT"/>
    <property type="match status" value="1"/>
</dbReference>
<feature type="domain" description="BRCT" evidence="7">
    <location>
        <begin position="166"/>
        <end position="235"/>
    </location>
</feature>
<dbReference type="SUPFAM" id="SSF52113">
    <property type="entry name" value="BRCT domain"/>
    <property type="match status" value="1"/>
</dbReference>
<dbReference type="InterPro" id="IPR001357">
    <property type="entry name" value="BRCT_dom"/>
</dbReference>
<proteinExistence type="predicted"/>
<dbReference type="PANTHER" id="PTHR23081">
    <property type="entry name" value="RNA POLYMERASE II CTD PHOSPHATASE"/>
    <property type="match status" value="1"/>
</dbReference>
<dbReference type="SMART" id="SM00577">
    <property type="entry name" value="CPDc"/>
    <property type="match status" value="1"/>
</dbReference>
<dbReference type="GO" id="GO:0005634">
    <property type="term" value="C:nucleus"/>
    <property type="evidence" value="ECO:0007669"/>
    <property type="project" value="UniProtKB-SubCell"/>
</dbReference>
<evidence type="ECO:0000313" key="9">
    <source>
        <dbReference type="EMBL" id="WVZ73301.1"/>
    </source>
</evidence>
<dbReference type="EC" id="3.1.3.16" evidence="2"/>
<dbReference type="InterPro" id="IPR036420">
    <property type="entry name" value="BRCT_dom_sf"/>
</dbReference>
<dbReference type="PROSITE" id="PS50969">
    <property type="entry name" value="FCP1"/>
    <property type="match status" value="1"/>
</dbReference>
<dbReference type="InterPro" id="IPR036412">
    <property type="entry name" value="HAD-like_sf"/>
</dbReference>
<protein>
    <recommendedName>
        <fullName evidence="2">protein-serine/threonine phosphatase</fullName>
        <ecNumber evidence="2">3.1.3.16</ecNumber>
    </recommendedName>
</protein>
<evidence type="ECO:0000256" key="6">
    <source>
        <dbReference type="ARBA" id="ARBA00048336"/>
    </source>
</evidence>